<dbReference type="CDD" id="cd18989">
    <property type="entry name" value="LGIC_ECD_cation"/>
    <property type="match status" value="1"/>
</dbReference>
<dbReference type="InterPro" id="IPR006029">
    <property type="entry name" value="Neurotrans-gated_channel_TM"/>
</dbReference>
<dbReference type="InterPro" id="IPR018000">
    <property type="entry name" value="Neurotransmitter_ion_chnl_CS"/>
</dbReference>
<dbReference type="SUPFAM" id="SSF90112">
    <property type="entry name" value="Neurotransmitter-gated ion-channel transmembrane pore"/>
    <property type="match status" value="1"/>
</dbReference>
<keyword evidence="5" id="KW-0407">Ion channel</keyword>
<dbReference type="CDD" id="cd19051">
    <property type="entry name" value="LGIC_TM_cation"/>
    <property type="match status" value="1"/>
</dbReference>
<dbReference type="GO" id="GO:0034220">
    <property type="term" value="P:monoatomic ion transmembrane transport"/>
    <property type="evidence" value="ECO:0007669"/>
    <property type="project" value="UniProtKB-KW"/>
</dbReference>
<feature type="chain" id="PRO_5044528718" evidence="5">
    <location>
        <begin position="24"/>
        <end position="371"/>
    </location>
</feature>
<keyword evidence="4 5" id="KW-0472">Membrane</keyword>
<keyword evidence="5" id="KW-0813">Transport</keyword>
<dbReference type="PROSITE" id="PS00236">
    <property type="entry name" value="NEUROTR_ION_CHANNEL"/>
    <property type="match status" value="1"/>
</dbReference>
<evidence type="ECO:0000259" key="7">
    <source>
        <dbReference type="Pfam" id="PF02932"/>
    </source>
</evidence>
<evidence type="ECO:0000256" key="2">
    <source>
        <dbReference type="ARBA" id="ARBA00022692"/>
    </source>
</evidence>
<name>A0ABD0L2R2_9CAEN</name>
<dbReference type="SUPFAM" id="SSF63712">
    <property type="entry name" value="Nicotinic receptor ligand binding domain-like"/>
    <property type="match status" value="1"/>
</dbReference>
<keyword evidence="3 5" id="KW-1133">Transmembrane helix</keyword>
<dbReference type="AlphaFoldDB" id="A0ABD0L2R2"/>
<evidence type="ECO:0000256" key="3">
    <source>
        <dbReference type="ARBA" id="ARBA00022989"/>
    </source>
</evidence>
<gene>
    <name evidence="8" type="ORF">BaRGS_00014964</name>
</gene>
<feature type="transmembrane region" description="Helical" evidence="5">
    <location>
        <begin position="281"/>
        <end position="298"/>
    </location>
</feature>
<proteinExistence type="inferred from homology"/>
<dbReference type="InterPro" id="IPR036734">
    <property type="entry name" value="Neur_chan_lig-bd_sf"/>
</dbReference>
<dbReference type="InterPro" id="IPR006201">
    <property type="entry name" value="Neur_channel"/>
</dbReference>
<dbReference type="PANTHER" id="PTHR18945">
    <property type="entry name" value="NEUROTRANSMITTER GATED ION CHANNEL"/>
    <property type="match status" value="1"/>
</dbReference>
<feature type="transmembrane region" description="Helical" evidence="5">
    <location>
        <begin position="248"/>
        <end position="274"/>
    </location>
</feature>
<dbReference type="Gene3D" id="1.20.58.390">
    <property type="entry name" value="Neurotransmitter-gated ion-channel transmembrane domain"/>
    <property type="match status" value="1"/>
</dbReference>
<evidence type="ECO:0000259" key="6">
    <source>
        <dbReference type="Pfam" id="PF02931"/>
    </source>
</evidence>
<evidence type="ECO:0000256" key="1">
    <source>
        <dbReference type="ARBA" id="ARBA00004141"/>
    </source>
</evidence>
<dbReference type="InterPro" id="IPR006202">
    <property type="entry name" value="Neur_chan_lig-bd"/>
</dbReference>
<comment type="subcellular location">
    <subcellularLocation>
        <location evidence="1">Membrane</location>
        <topology evidence="1">Multi-pass membrane protein</topology>
    </subcellularLocation>
</comment>
<feature type="transmembrane region" description="Helical" evidence="5">
    <location>
        <begin position="310"/>
        <end position="331"/>
    </location>
</feature>
<keyword evidence="5" id="KW-0732">Signal</keyword>
<dbReference type="Gene3D" id="2.70.170.10">
    <property type="entry name" value="Neurotransmitter-gated ion-channel ligand-binding domain"/>
    <property type="match status" value="1"/>
</dbReference>
<evidence type="ECO:0000256" key="5">
    <source>
        <dbReference type="RuleBase" id="RU000687"/>
    </source>
</evidence>
<dbReference type="InterPro" id="IPR038050">
    <property type="entry name" value="Neuro_actylchol_rec"/>
</dbReference>
<dbReference type="Pfam" id="PF02931">
    <property type="entry name" value="Neur_chan_LBD"/>
    <property type="match status" value="1"/>
</dbReference>
<keyword evidence="9" id="KW-1185">Reference proteome</keyword>
<dbReference type="EMBL" id="JACVVK020000089">
    <property type="protein sequence ID" value="KAK7493823.1"/>
    <property type="molecule type" value="Genomic_DNA"/>
</dbReference>
<dbReference type="GO" id="GO:0016020">
    <property type="term" value="C:membrane"/>
    <property type="evidence" value="ECO:0007669"/>
    <property type="project" value="UniProtKB-SubCell"/>
</dbReference>
<keyword evidence="2 5" id="KW-0812">Transmembrane</keyword>
<comment type="similarity">
    <text evidence="5">Belongs to the ligand-gated ion channel (TC 1.A.9) family.</text>
</comment>
<comment type="caution">
    <text evidence="5">Lacks conserved residue(s) required for the propagation of feature annotation.</text>
</comment>
<feature type="domain" description="Neurotransmitter-gated ion-channel transmembrane" evidence="7">
    <location>
        <begin position="256"/>
        <end position="338"/>
    </location>
</feature>
<feature type="domain" description="Neurotransmitter-gated ion-channel ligand-binding" evidence="6">
    <location>
        <begin position="50"/>
        <end position="247"/>
    </location>
</feature>
<evidence type="ECO:0000313" key="9">
    <source>
        <dbReference type="Proteomes" id="UP001519460"/>
    </source>
</evidence>
<organism evidence="8 9">
    <name type="scientific">Batillaria attramentaria</name>
    <dbReference type="NCBI Taxonomy" id="370345"/>
    <lineage>
        <taxon>Eukaryota</taxon>
        <taxon>Metazoa</taxon>
        <taxon>Spiralia</taxon>
        <taxon>Lophotrochozoa</taxon>
        <taxon>Mollusca</taxon>
        <taxon>Gastropoda</taxon>
        <taxon>Caenogastropoda</taxon>
        <taxon>Sorbeoconcha</taxon>
        <taxon>Cerithioidea</taxon>
        <taxon>Batillariidae</taxon>
        <taxon>Batillaria</taxon>
    </lineage>
</organism>
<evidence type="ECO:0000313" key="8">
    <source>
        <dbReference type="EMBL" id="KAK7493823.1"/>
    </source>
</evidence>
<dbReference type="PRINTS" id="PR00252">
    <property type="entry name" value="NRIONCHANNEL"/>
</dbReference>
<evidence type="ECO:0000256" key="4">
    <source>
        <dbReference type="ARBA" id="ARBA00023136"/>
    </source>
</evidence>
<dbReference type="Proteomes" id="UP001519460">
    <property type="component" value="Unassembled WGS sequence"/>
</dbReference>
<sequence>MFVLLTRVLLLTTFLLALPPSAADKQENPLPQRTSYATNRDDFQLEFMRKLLANKSAAIPPYTFNLDNSFNPVNVSISTFVFHIAGLDMRQQQLTFTVWFLVTYTDRSLSWDLNLYPVDAVFVNQDEIWIPRIFVFNSVVAMDQLIKQNLQVVVNSDGNVVWTPGDTITITCSVDIRLFPFDTQSCSIIIGPLGYATHQVNCVDARLDAIDKTAEWDVVDKSSSVVTYNSGNSTVWYIDNKMTLRRKWLFYALNVLLPVLLVSGLNSVVFALPVQCGEKMSVSLTTFLTLAVFMTLIQDSLPSNSDTVCYLVVYLVGQMVLSVVAVVVSAARVACHHHHVDVGNNCKSIHSSEGMKVHVTKTQISEVILIS</sequence>
<protein>
    <submittedName>
        <fullName evidence="8">Uncharacterized protein</fullName>
    </submittedName>
</protein>
<dbReference type="InterPro" id="IPR036719">
    <property type="entry name" value="Neuro-gated_channel_TM_sf"/>
</dbReference>
<dbReference type="Pfam" id="PF02932">
    <property type="entry name" value="Neur_chan_memb"/>
    <property type="match status" value="1"/>
</dbReference>
<keyword evidence="5" id="KW-0406">Ion transport</keyword>
<comment type="caution">
    <text evidence="8">The sequence shown here is derived from an EMBL/GenBank/DDBJ whole genome shotgun (WGS) entry which is preliminary data.</text>
</comment>
<feature type="signal peptide" evidence="5">
    <location>
        <begin position="1"/>
        <end position="23"/>
    </location>
</feature>
<accession>A0ABD0L2R2</accession>
<reference evidence="8 9" key="1">
    <citation type="journal article" date="2023" name="Sci. Data">
        <title>Genome assembly of the Korean intertidal mud-creeper Batillaria attramentaria.</title>
        <authorList>
            <person name="Patra A.K."/>
            <person name="Ho P.T."/>
            <person name="Jun S."/>
            <person name="Lee S.J."/>
            <person name="Kim Y."/>
            <person name="Won Y.J."/>
        </authorList>
    </citation>
    <scope>NUCLEOTIDE SEQUENCE [LARGE SCALE GENOMIC DNA]</scope>
    <source>
        <strain evidence="8">Wonlab-2016</strain>
    </source>
</reference>